<dbReference type="Pfam" id="PF02311">
    <property type="entry name" value="AraC_binding"/>
    <property type="match status" value="1"/>
</dbReference>
<sequence>MRLGKPGDAVSTSGSVMRQIINEQLQISESNPIKARYYDYDRFTYPWHFHSQYEIIYVKKSCGRCFVGDCIECFSEGDVVLFGPSLPHYMRSDDAYHGDNPRLRVQGTIIQFEENFMQYSFDHYPQFHQIRVLLKEARRGVVFHTADAGPVRDMVSAFPELKGFGQITGLLDLLQALAVSVPRRMLASPCYYEKFPTAGNKRIDKIISFINSNYTRSLKLDEIAEMANMNSSAFCRFFKDATEKTFLQYVADMRIGYACKLLTIGDMEVSQIAVECGFDSIPHFNRTFKQLTGLTPTQYRNQIMK</sequence>
<dbReference type="PRINTS" id="PR00032">
    <property type="entry name" value="HTHARAC"/>
</dbReference>
<dbReference type="SUPFAM" id="SSF46689">
    <property type="entry name" value="Homeodomain-like"/>
    <property type="match status" value="2"/>
</dbReference>
<evidence type="ECO:0000256" key="2">
    <source>
        <dbReference type="ARBA" id="ARBA00023125"/>
    </source>
</evidence>
<dbReference type="Pfam" id="PF12833">
    <property type="entry name" value="HTH_18"/>
    <property type="match status" value="1"/>
</dbReference>
<dbReference type="InterPro" id="IPR003313">
    <property type="entry name" value="AraC-bd"/>
</dbReference>
<accession>A0A108TB37</accession>
<dbReference type="Gene3D" id="2.60.120.10">
    <property type="entry name" value="Jelly Rolls"/>
    <property type="match status" value="1"/>
</dbReference>
<evidence type="ECO:0000313" key="5">
    <source>
        <dbReference type="EMBL" id="KWR56512.1"/>
    </source>
</evidence>
<dbReference type="PATRIC" id="fig|46506.5.peg.886"/>
<comment type="caution">
    <text evidence="5">The sequence shown here is derived from an EMBL/GenBank/DDBJ whole genome shotgun (WGS) entry which is preliminary data.</text>
</comment>
<dbReference type="InterPro" id="IPR018062">
    <property type="entry name" value="HTH_AraC-typ_CS"/>
</dbReference>
<dbReference type="PROSITE" id="PS00041">
    <property type="entry name" value="HTH_ARAC_FAMILY_1"/>
    <property type="match status" value="1"/>
</dbReference>
<dbReference type="GO" id="GO:0003700">
    <property type="term" value="F:DNA-binding transcription factor activity"/>
    <property type="evidence" value="ECO:0007669"/>
    <property type="project" value="InterPro"/>
</dbReference>
<protein>
    <submittedName>
        <fullName evidence="5">Melibiose operon regulatory protein</fullName>
    </submittedName>
</protein>
<evidence type="ECO:0000256" key="1">
    <source>
        <dbReference type="ARBA" id="ARBA00023015"/>
    </source>
</evidence>
<dbReference type="GO" id="GO:0043565">
    <property type="term" value="F:sequence-specific DNA binding"/>
    <property type="evidence" value="ECO:0007669"/>
    <property type="project" value="InterPro"/>
</dbReference>
<dbReference type="InterPro" id="IPR014710">
    <property type="entry name" value="RmlC-like_jellyroll"/>
</dbReference>
<evidence type="ECO:0000313" key="6">
    <source>
        <dbReference type="Proteomes" id="UP000056419"/>
    </source>
</evidence>
<dbReference type="InterPro" id="IPR009057">
    <property type="entry name" value="Homeodomain-like_sf"/>
</dbReference>
<dbReference type="PROSITE" id="PS01124">
    <property type="entry name" value="HTH_ARAC_FAMILY_2"/>
    <property type="match status" value="1"/>
</dbReference>
<keyword evidence="1" id="KW-0805">Transcription regulation</keyword>
<dbReference type="InterPro" id="IPR037923">
    <property type="entry name" value="HTH-like"/>
</dbReference>
<dbReference type="STRING" id="46506.AA415_00821"/>
<keyword evidence="3" id="KW-0804">Transcription</keyword>
<dbReference type="SMART" id="SM00342">
    <property type="entry name" value="HTH_ARAC"/>
    <property type="match status" value="1"/>
</dbReference>
<dbReference type="AlphaFoldDB" id="A0A108TB37"/>
<dbReference type="InterPro" id="IPR018060">
    <property type="entry name" value="HTH_AraC"/>
</dbReference>
<proteinExistence type="predicted"/>
<dbReference type="InterPro" id="IPR020449">
    <property type="entry name" value="Tscrpt_reg_AraC-type_HTH"/>
</dbReference>
<reference evidence="5 6" key="1">
    <citation type="journal article" date="2016" name="BMC Genomics">
        <title>Type VI secretion systems of human gut Bacteroidales segregate into three genetic architectures, two of which are contained on mobile genetic elements.</title>
        <authorList>
            <person name="Coyne M.J."/>
            <person name="Roelofs K.G."/>
            <person name="Comstock L.E."/>
        </authorList>
    </citation>
    <scope>NUCLEOTIDE SEQUENCE [LARGE SCALE GENOMIC DNA]</scope>
    <source>
        <strain evidence="5 6">CL09T03C01</strain>
    </source>
</reference>
<organism evidence="5 6">
    <name type="scientific">Bacteroides stercoris</name>
    <dbReference type="NCBI Taxonomy" id="46506"/>
    <lineage>
        <taxon>Bacteria</taxon>
        <taxon>Pseudomonadati</taxon>
        <taxon>Bacteroidota</taxon>
        <taxon>Bacteroidia</taxon>
        <taxon>Bacteroidales</taxon>
        <taxon>Bacteroidaceae</taxon>
        <taxon>Bacteroides</taxon>
    </lineage>
</organism>
<name>A0A108TB37_BACSE</name>
<dbReference type="PANTHER" id="PTHR43280">
    <property type="entry name" value="ARAC-FAMILY TRANSCRIPTIONAL REGULATOR"/>
    <property type="match status" value="1"/>
</dbReference>
<keyword evidence="2" id="KW-0238">DNA-binding</keyword>
<dbReference type="EMBL" id="LRGC01000003">
    <property type="protein sequence ID" value="KWR56512.1"/>
    <property type="molecule type" value="Genomic_DNA"/>
</dbReference>
<feature type="domain" description="HTH araC/xylS-type" evidence="4">
    <location>
        <begin position="204"/>
        <end position="302"/>
    </location>
</feature>
<gene>
    <name evidence="5" type="primary">melR</name>
    <name evidence="5" type="ORF">AA415_00821</name>
</gene>
<evidence type="ECO:0000256" key="3">
    <source>
        <dbReference type="ARBA" id="ARBA00023163"/>
    </source>
</evidence>
<dbReference type="Gene3D" id="1.10.10.60">
    <property type="entry name" value="Homeodomain-like"/>
    <property type="match status" value="2"/>
</dbReference>
<dbReference type="PANTHER" id="PTHR43280:SF34">
    <property type="entry name" value="ARAC-FAMILY TRANSCRIPTIONAL REGULATOR"/>
    <property type="match status" value="1"/>
</dbReference>
<dbReference type="SUPFAM" id="SSF51215">
    <property type="entry name" value="Regulatory protein AraC"/>
    <property type="match status" value="1"/>
</dbReference>
<dbReference type="Proteomes" id="UP000056419">
    <property type="component" value="Unassembled WGS sequence"/>
</dbReference>
<keyword evidence="6" id="KW-1185">Reference proteome</keyword>
<dbReference type="CDD" id="cd06976">
    <property type="entry name" value="cupin_MtlR-like_N"/>
    <property type="match status" value="1"/>
</dbReference>
<evidence type="ECO:0000259" key="4">
    <source>
        <dbReference type="PROSITE" id="PS01124"/>
    </source>
</evidence>